<dbReference type="GO" id="GO:0017116">
    <property type="term" value="F:single-stranded DNA helicase activity"/>
    <property type="evidence" value="ECO:0007669"/>
    <property type="project" value="TreeGrafter"/>
</dbReference>
<dbReference type="EMBL" id="DSTK01000004">
    <property type="protein sequence ID" value="HFK95737.1"/>
    <property type="molecule type" value="Genomic_DNA"/>
</dbReference>
<gene>
    <name evidence="14" type="primary">recD</name>
    <name evidence="14" type="ORF">ENS06_00250</name>
</gene>
<dbReference type="GO" id="GO:0008854">
    <property type="term" value="F:exodeoxyribonuclease V activity"/>
    <property type="evidence" value="ECO:0007669"/>
    <property type="project" value="UniProtKB-EC"/>
</dbReference>
<dbReference type="EC" id="3.1.11.5" evidence="14"/>
<evidence type="ECO:0000256" key="4">
    <source>
        <dbReference type="ARBA" id="ARBA00022801"/>
    </source>
</evidence>
<keyword evidence="9" id="KW-0234">DNA repair</keyword>
<dbReference type="Pfam" id="PF13245">
    <property type="entry name" value="AAA_19"/>
    <property type="match status" value="1"/>
</dbReference>
<dbReference type="InterPro" id="IPR006344">
    <property type="entry name" value="RecD"/>
</dbReference>
<dbReference type="GO" id="GO:0006302">
    <property type="term" value="P:double-strand break repair"/>
    <property type="evidence" value="ECO:0007669"/>
    <property type="project" value="InterPro"/>
</dbReference>
<dbReference type="GO" id="GO:0005524">
    <property type="term" value="F:ATP binding"/>
    <property type="evidence" value="ECO:0007669"/>
    <property type="project" value="UniProtKB-KW"/>
</dbReference>
<keyword evidence="7" id="KW-0067">ATP-binding</keyword>
<keyword evidence="4 14" id="KW-0378">Hydrolase</keyword>
<feature type="compositionally biased region" description="Polar residues" evidence="11">
    <location>
        <begin position="365"/>
        <end position="377"/>
    </location>
</feature>
<dbReference type="AlphaFoldDB" id="A0A832E910"/>
<evidence type="ECO:0000259" key="13">
    <source>
        <dbReference type="Pfam" id="PF21185"/>
    </source>
</evidence>
<dbReference type="GO" id="GO:0009338">
    <property type="term" value="C:exodeoxyribonuclease V complex"/>
    <property type="evidence" value="ECO:0007669"/>
    <property type="project" value="InterPro"/>
</dbReference>
<keyword evidence="5" id="KW-0347">Helicase</keyword>
<dbReference type="Pfam" id="PF13538">
    <property type="entry name" value="UvrD_C_2"/>
    <property type="match status" value="1"/>
</dbReference>
<evidence type="ECO:0000256" key="3">
    <source>
        <dbReference type="ARBA" id="ARBA00022763"/>
    </source>
</evidence>
<keyword evidence="3" id="KW-0227">DNA damage</keyword>
<sequence>MKKPNVLDRLDVLVDRGALRPIDRHFARWAAAFDANGVKEAVALGAALVSLRVSQGDVCADLRLEEGKPLFEETRAGDANMPGPNAELWMDNLARSDAVQVVTAPSPFFAHRPSDNAEEESSAQTASPHSSVPAILSRPLVLDGTRLYLTRYWFYECDLAHLLLERARGWTEIAPETVRAALDRLFPPPAAEETVDWQRVAAAVAAMKRLCIISGGPGTGKTHTVTAILGVLHHLRPDRPPRTALAAPTGKAAARITESLRKTLASFPESAAWREHVPKEATTLHRLLGIRQGRSVPRHGPENPLPLDVLVIDEASMIDLTLMAQTLAALPPNARLILLGDKDQLASVEAGNVFSDLCGPRPDTPGTSTLSQPTRSPQWVERVRAATGMDLPEAKTQPGGAAASPLSECTVFLEKSYRFRAESGIGRLAALIRSGGPVIPFLCAGSWKEEPPGAVSSDAEVTFRPLAERDLPRVLETIVRRRFLPVVEANTVEEAYERLDAFRILCAVRETPFGVIAINALVEDALARMGAIPRGTRHYKGRPVLVTQNDYDVQLFNGDVGILWPDPADGRLKAWFRRVDGSFRTLRVLRLPPHETAYAMTVHKAQGSEFARVLLVLPEQDAKVLTRELLYTAVTRAKDGVDIRASESILETAVRRRTERRSGLCSRLWPCSSL</sequence>
<dbReference type="HAMAP" id="MF_01487">
    <property type="entry name" value="RecD"/>
    <property type="match status" value="1"/>
</dbReference>
<evidence type="ECO:0000256" key="2">
    <source>
        <dbReference type="ARBA" id="ARBA00022741"/>
    </source>
</evidence>
<dbReference type="InterPro" id="IPR049550">
    <property type="entry name" value="RecD_N"/>
</dbReference>
<keyword evidence="1" id="KW-0540">Nuclease</keyword>
<dbReference type="InterPro" id="IPR041851">
    <property type="entry name" value="RecD_N_sf"/>
</dbReference>
<dbReference type="CDD" id="cd17933">
    <property type="entry name" value="DEXSc_RecD-like"/>
    <property type="match status" value="1"/>
</dbReference>
<keyword evidence="6" id="KW-0269">Exonuclease</keyword>
<evidence type="ECO:0000256" key="10">
    <source>
        <dbReference type="ARBA" id="ARBA00023235"/>
    </source>
</evidence>
<evidence type="ECO:0000256" key="5">
    <source>
        <dbReference type="ARBA" id="ARBA00022806"/>
    </source>
</evidence>
<evidence type="ECO:0000256" key="7">
    <source>
        <dbReference type="ARBA" id="ARBA00022840"/>
    </source>
</evidence>
<evidence type="ECO:0000256" key="11">
    <source>
        <dbReference type="SAM" id="MobiDB-lite"/>
    </source>
</evidence>
<dbReference type="NCBIfam" id="TIGR01447">
    <property type="entry name" value="recD"/>
    <property type="match status" value="1"/>
</dbReference>
<organism evidence="14">
    <name type="scientific">Desulfacinum infernum</name>
    <dbReference type="NCBI Taxonomy" id="35837"/>
    <lineage>
        <taxon>Bacteria</taxon>
        <taxon>Pseudomonadati</taxon>
        <taxon>Thermodesulfobacteriota</taxon>
        <taxon>Syntrophobacteria</taxon>
        <taxon>Syntrophobacterales</taxon>
        <taxon>Syntrophobacteraceae</taxon>
        <taxon>Desulfacinum</taxon>
    </lineage>
</organism>
<reference evidence="14" key="1">
    <citation type="journal article" date="2020" name="mSystems">
        <title>Genome- and Community-Level Interaction Insights into Carbon Utilization and Element Cycling Functions of Hydrothermarchaeota in Hydrothermal Sediment.</title>
        <authorList>
            <person name="Zhou Z."/>
            <person name="Liu Y."/>
            <person name="Xu W."/>
            <person name="Pan J."/>
            <person name="Luo Z.H."/>
            <person name="Li M."/>
        </authorList>
    </citation>
    <scope>NUCLEOTIDE SEQUENCE [LARGE SCALE GENOMIC DNA]</scope>
    <source>
        <strain evidence="14">SpSt-456</strain>
    </source>
</reference>
<dbReference type="Pfam" id="PF21185">
    <property type="entry name" value="RecD_N"/>
    <property type="match status" value="1"/>
</dbReference>
<dbReference type="Gene3D" id="1.10.10.1020">
    <property type="entry name" value="RecBCD complex, subunit RecD, N-terminal domain"/>
    <property type="match status" value="1"/>
</dbReference>
<evidence type="ECO:0000256" key="6">
    <source>
        <dbReference type="ARBA" id="ARBA00022839"/>
    </source>
</evidence>
<dbReference type="GO" id="GO:0006310">
    <property type="term" value="P:DNA recombination"/>
    <property type="evidence" value="ECO:0007669"/>
    <property type="project" value="InterPro"/>
</dbReference>
<feature type="region of interest" description="Disordered" evidence="11">
    <location>
        <begin position="356"/>
        <end position="377"/>
    </location>
</feature>
<dbReference type="InterPro" id="IPR027417">
    <property type="entry name" value="P-loop_NTPase"/>
</dbReference>
<name>A0A832E910_9BACT</name>
<evidence type="ECO:0000313" key="14">
    <source>
        <dbReference type="EMBL" id="HFK95737.1"/>
    </source>
</evidence>
<protein>
    <submittedName>
        <fullName evidence="14">Exodeoxyribonuclease V subunit alpha</fullName>
        <ecNumber evidence="14">3.1.11.5</ecNumber>
    </submittedName>
</protein>
<dbReference type="CDD" id="cd18809">
    <property type="entry name" value="SF1_C_RecD"/>
    <property type="match status" value="1"/>
</dbReference>
<feature type="region of interest" description="Disordered" evidence="11">
    <location>
        <begin position="110"/>
        <end position="130"/>
    </location>
</feature>
<accession>A0A832E910</accession>
<dbReference type="InterPro" id="IPR050534">
    <property type="entry name" value="Coronavir_polyprotein_1ab"/>
</dbReference>
<evidence type="ECO:0000256" key="1">
    <source>
        <dbReference type="ARBA" id="ARBA00022722"/>
    </source>
</evidence>
<evidence type="ECO:0000256" key="9">
    <source>
        <dbReference type="ARBA" id="ARBA00023204"/>
    </source>
</evidence>
<evidence type="ECO:0000256" key="8">
    <source>
        <dbReference type="ARBA" id="ARBA00023125"/>
    </source>
</evidence>
<keyword evidence="2" id="KW-0547">Nucleotide-binding</keyword>
<dbReference type="SUPFAM" id="SSF52540">
    <property type="entry name" value="P-loop containing nucleoside triphosphate hydrolases"/>
    <property type="match status" value="2"/>
</dbReference>
<dbReference type="PANTHER" id="PTHR43788">
    <property type="entry name" value="DNA2/NAM7 HELICASE FAMILY MEMBER"/>
    <property type="match status" value="1"/>
</dbReference>
<keyword evidence="8" id="KW-0238">DNA-binding</keyword>
<dbReference type="Gene3D" id="3.40.50.300">
    <property type="entry name" value="P-loop containing nucleotide triphosphate hydrolases"/>
    <property type="match status" value="3"/>
</dbReference>
<keyword evidence="10" id="KW-0413">Isomerase</keyword>
<evidence type="ECO:0000259" key="12">
    <source>
        <dbReference type="Pfam" id="PF13538"/>
    </source>
</evidence>
<dbReference type="InterPro" id="IPR027785">
    <property type="entry name" value="UvrD-like_helicase_C"/>
</dbReference>
<comment type="caution">
    <text evidence="14">The sequence shown here is derived from an EMBL/GenBank/DDBJ whole genome shotgun (WGS) entry which is preliminary data.</text>
</comment>
<feature type="domain" description="UvrD-like helicase C-terminal" evidence="12">
    <location>
        <begin position="597"/>
        <end position="640"/>
    </location>
</feature>
<dbReference type="PANTHER" id="PTHR43788:SF6">
    <property type="entry name" value="DNA HELICASE B"/>
    <property type="match status" value="1"/>
</dbReference>
<dbReference type="GO" id="GO:0003677">
    <property type="term" value="F:DNA binding"/>
    <property type="evidence" value="ECO:0007669"/>
    <property type="project" value="UniProtKB-KW"/>
</dbReference>
<proteinExistence type="inferred from homology"/>
<feature type="domain" description="RecBCD enzyme subunit RecD N-terminal" evidence="13">
    <location>
        <begin position="16"/>
        <end position="109"/>
    </location>
</feature>